<dbReference type="Proteomes" id="UP000078410">
    <property type="component" value="Unassembled WGS sequence"/>
</dbReference>
<accession>A0A1B7IKF0</accession>
<proteinExistence type="predicted"/>
<comment type="caution">
    <text evidence="1">The sequence shown here is derived from an EMBL/GenBank/DDBJ whole genome shotgun (WGS) entry which is preliminary data.</text>
</comment>
<evidence type="ECO:0000313" key="2">
    <source>
        <dbReference type="Proteomes" id="UP000078410"/>
    </source>
</evidence>
<protein>
    <submittedName>
        <fullName evidence="1">Uncharacterized protein</fullName>
    </submittedName>
</protein>
<reference evidence="1 2" key="1">
    <citation type="submission" date="2016-04" db="EMBL/GenBank/DDBJ databases">
        <title>ATOL: Assembling a taxonomically balanced genome-scale reconstruction of the evolutionary history of the Enterobacteriaceae.</title>
        <authorList>
            <person name="Plunkett G.III."/>
            <person name="Neeno-Eckwall E.C."/>
            <person name="Glasner J.D."/>
            <person name="Perna N.T."/>
        </authorList>
    </citation>
    <scope>NUCLEOTIDE SEQUENCE [LARGE SCALE GENOMIC DNA]</scope>
    <source>
        <strain evidence="1 2">ATCC 51605</strain>
    </source>
</reference>
<dbReference type="PATRIC" id="fig|1354251.4.peg.3192"/>
<gene>
    <name evidence="1" type="ORF">M975_3100</name>
</gene>
<name>A0A1B7IKF0_9ENTR</name>
<keyword evidence="2" id="KW-1185">Reference proteome</keyword>
<dbReference type="AlphaFoldDB" id="A0A1B7IKF0"/>
<dbReference type="EMBL" id="LXER01000028">
    <property type="protein sequence ID" value="OAT30004.1"/>
    <property type="molecule type" value="Genomic_DNA"/>
</dbReference>
<organism evidence="1 2">
    <name type="scientific">Buttiauxella brennerae ATCC 51605</name>
    <dbReference type="NCBI Taxonomy" id="1354251"/>
    <lineage>
        <taxon>Bacteria</taxon>
        <taxon>Pseudomonadati</taxon>
        <taxon>Pseudomonadota</taxon>
        <taxon>Gammaproteobacteria</taxon>
        <taxon>Enterobacterales</taxon>
        <taxon>Enterobacteriaceae</taxon>
        <taxon>Buttiauxella</taxon>
    </lineage>
</organism>
<sequence>MSKVSKYFILFFAFIFTLLCSMAFSFIFLTSYTLDGVEYSRNNLFDYYFLTPSIIKTTPYISDKAIYYSQGDDNYGFTRDKVTWEDVIDTVAARNKLEIYLTNQGVQLNSDNNKEEKFLIVSFEHTISLEIINYTR</sequence>
<evidence type="ECO:0000313" key="1">
    <source>
        <dbReference type="EMBL" id="OAT30004.1"/>
    </source>
</evidence>